<comment type="subcellular location">
    <subcellularLocation>
        <location evidence="1">Cell inner membrane</location>
        <topology evidence="1">Multi-pass membrane protein</topology>
    </subcellularLocation>
</comment>
<dbReference type="PANTHER" id="PTHR35813:SF1">
    <property type="entry name" value="INNER MEMBRANE PROTEIN YBAN"/>
    <property type="match status" value="1"/>
</dbReference>
<evidence type="ECO:0000313" key="3">
    <source>
        <dbReference type="EMBL" id="WAJ69438.1"/>
    </source>
</evidence>
<keyword evidence="1 2" id="KW-0472">Membrane</keyword>
<sequence length="121" mass="13750">MRYLLIFIGWSAIVLGALGVVLPVLPTTPFILLAGACFAKSSPRFYQWLLNQAYFGEMITNYQKYKGISRKIKVRAILLMWLSMSFSAYLVGQLWLTLTLLLTAVAVSCYLWRLPEPPTLK</sequence>
<evidence type="ECO:0000313" key="4">
    <source>
        <dbReference type="Proteomes" id="UP001163726"/>
    </source>
</evidence>
<gene>
    <name evidence="3" type="ORF">OLW01_09645</name>
</gene>
<proteinExistence type="predicted"/>
<dbReference type="EMBL" id="CP109965">
    <property type="protein sequence ID" value="WAJ69438.1"/>
    <property type="molecule type" value="Genomic_DNA"/>
</dbReference>
<keyword evidence="2" id="KW-1133">Transmembrane helix</keyword>
<keyword evidence="1" id="KW-0997">Cell inner membrane</keyword>
<name>A0ABY7AIK6_9ALTE</name>
<dbReference type="Proteomes" id="UP001163726">
    <property type="component" value="Chromosome"/>
</dbReference>
<dbReference type="RefSeq" id="WP_268073662.1">
    <property type="nucleotide sequence ID" value="NZ_CP109965.1"/>
</dbReference>
<dbReference type="InterPro" id="IPR007401">
    <property type="entry name" value="DUF454"/>
</dbReference>
<keyword evidence="2" id="KW-0812">Transmembrane</keyword>
<dbReference type="Pfam" id="PF04304">
    <property type="entry name" value="DUF454"/>
    <property type="match status" value="1"/>
</dbReference>
<keyword evidence="4" id="KW-1185">Reference proteome</keyword>
<evidence type="ECO:0000256" key="1">
    <source>
        <dbReference type="PIRNR" id="PIRNR016789"/>
    </source>
</evidence>
<reference evidence="3" key="1">
    <citation type="submission" date="2022-10" db="EMBL/GenBank/DDBJ databases">
        <title>Catenovulum adriacola sp. nov. isolated in the Harbour of Susak.</title>
        <authorList>
            <person name="Schoch T."/>
            <person name="Reich S.J."/>
            <person name="Stoeferle S."/>
            <person name="Flaiz M."/>
            <person name="Kazda M."/>
            <person name="Riedel C.U."/>
            <person name="Duerre P."/>
        </authorList>
    </citation>
    <scope>NUCLEOTIDE SEQUENCE</scope>
    <source>
        <strain evidence="3">TS8</strain>
    </source>
</reference>
<dbReference type="PANTHER" id="PTHR35813">
    <property type="entry name" value="INNER MEMBRANE PROTEIN YBAN"/>
    <property type="match status" value="1"/>
</dbReference>
<dbReference type="PIRSF" id="PIRSF016789">
    <property type="entry name" value="DUF454"/>
    <property type="match status" value="1"/>
</dbReference>
<evidence type="ECO:0000256" key="2">
    <source>
        <dbReference type="SAM" id="Phobius"/>
    </source>
</evidence>
<keyword evidence="1" id="KW-1003">Cell membrane</keyword>
<feature type="transmembrane region" description="Helical" evidence="2">
    <location>
        <begin position="95"/>
        <end position="112"/>
    </location>
</feature>
<protein>
    <recommendedName>
        <fullName evidence="1">Inner membrane protein</fullName>
    </recommendedName>
</protein>
<organism evidence="3 4">
    <name type="scientific">Catenovulum adriaticum</name>
    <dbReference type="NCBI Taxonomy" id="2984846"/>
    <lineage>
        <taxon>Bacteria</taxon>
        <taxon>Pseudomonadati</taxon>
        <taxon>Pseudomonadota</taxon>
        <taxon>Gammaproteobacteria</taxon>
        <taxon>Alteromonadales</taxon>
        <taxon>Alteromonadaceae</taxon>
        <taxon>Catenovulum</taxon>
    </lineage>
</organism>
<accession>A0ABY7AIK6</accession>